<proteinExistence type="predicted"/>
<comment type="caution">
    <text evidence="1">The sequence shown here is derived from an EMBL/GenBank/DDBJ whole genome shotgun (WGS) entry which is preliminary data.</text>
</comment>
<organism evidence="1 2">
    <name type="scientific">Polarella glacialis</name>
    <name type="common">Dinoflagellate</name>
    <dbReference type="NCBI Taxonomy" id="89957"/>
    <lineage>
        <taxon>Eukaryota</taxon>
        <taxon>Sar</taxon>
        <taxon>Alveolata</taxon>
        <taxon>Dinophyceae</taxon>
        <taxon>Suessiales</taxon>
        <taxon>Suessiaceae</taxon>
        <taxon>Polarella</taxon>
    </lineage>
</organism>
<protein>
    <submittedName>
        <fullName evidence="1">Uncharacterized protein</fullName>
    </submittedName>
</protein>
<dbReference type="EMBL" id="CAJNNV010029010">
    <property type="protein sequence ID" value="CAE8626706.1"/>
    <property type="molecule type" value="Genomic_DNA"/>
</dbReference>
<reference evidence="1" key="1">
    <citation type="submission" date="2021-02" db="EMBL/GenBank/DDBJ databases">
        <authorList>
            <person name="Dougan E. K."/>
            <person name="Rhodes N."/>
            <person name="Thang M."/>
            <person name="Chan C."/>
        </authorList>
    </citation>
    <scope>NUCLEOTIDE SEQUENCE</scope>
</reference>
<dbReference type="OMA" id="QDMAGQI"/>
<accession>A0A813GI87</accession>
<evidence type="ECO:0000313" key="1">
    <source>
        <dbReference type="EMBL" id="CAE8626706.1"/>
    </source>
</evidence>
<keyword evidence="2" id="KW-1185">Reference proteome</keyword>
<dbReference type="Proteomes" id="UP000654075">
    <property type="component" value="Unassembled WGS sequence"/>
</dbReference>
<dbReference type="OrthoDB" id="383103at2759"/>
<sequence>MPFWPKGVSTPRRLWPLRRKRLEQVLSLSQDMAGQIESSAKPSFFSRASTMALSKFKAGTPLYSLAYGAACGVILSGLVYAGRTLNIVCFDHDYYKIQSRKRYFEKQLLFTREQEEANKAHYLAALASEYDPAATRMPFKTLEPKYRF</sequence>
<dbReference type="AlphaFoldDB" id="A0A813GI87"/>
<gene>
    <name evidence="1" type="ORF">PGLA1383_LOCUS43608</name>
</gene>
<name>A0A813GI87_POLGL</name>
<evidence type="ECO:0000313" key="2">
    <source>
        <dbReference type="Proteomes" id="UP000654075"/>
    </source>
</evidence>